<feature type="compositionally biased region" description="Polar residues" evidence="1">
    <location>
        <begin position="280"/>
        <end position="300"/>
    </location>
</feature>
<organism evidence="2 3">
    <name type="scientific">Kolteria novifilia</name>
    <dbReference type="NCBI Taxonomy" id="2527975"/>
    <lineage>
        <taxon>Bacteria</taxon>
        <taxon>Pseudomonadati</taxon>
        <taxon>Planctomycetota</taxon>
        <taxon>Planctomycetia</taxon>
        <taxon>Kolteriales</taxon>
        <taxon>Kolteriaceae</taxon>
        <taxon>Kolteria</taxon>
    </lineage>
</organism>
<dbReference type="Proteomes" id="UP000317093">
    <property type="component" value="Chromosome"/>
</dbReference>
<dbReference type="OrthoDB" id="263621at2"/>
<sequence>MVLMTTLLFVSLPPCGAINVTSAAEPTRAGDAQVAGAEKKTRRFGFGFLGRRSTPKFKTPSHAGLRESFSKRVFGDKENEKTPPTIRTVGKLSVAPGYSSTVPTSSERPTTAPVEPTGRDAVRPALSSSSLKEQIEVVDLEPMTAAPRAMSPFEPDTVGLRGAEPYITVPAQMTKPLPGVAETNSPLSDPVAPETTERLDSEEPLASEEESTNESVPTWTIEKNQPDWVAFEETEVAPKGPVRALPSIAGNLPPTTSGNAPSTKEEVELPSHVAAMPLEQVQQSDEPTVEATETAQSASGTPEPAPLATQAAKETAKKPDTKPDANTASVTEAMTEVEDQSSDAPVSVSATPSASKSDDDVVPQETVATPTNVVAPQGTKKTAGEATEQDVAAASRFVEQCFAAFGATLEAAENKMEDVDAPKEASSSLAGATPEATTSDRVSSERPEASKKADTQTTNVVTLKPTNDASMVNAAVAPVAAPVAQPTRRTPRQWLKNLIFAKEEVATTAAPVSKSAEATADAGAQPIPTTVASSETTGAVVAAGCPSCGGGFSSNSTVGSGLAGVPTPVGAAGGDAGAPVGDCPYCTGINPCGQCVSCCAAGHRKCYPACDTTNPVHRAVQLMYECIVCPDPCYELSGPHYNPIGNAALFVDHARPRSQTRLRWDAGQNLQTPDRSNFFWNPAATATNIRTVNGVTTAPSSVDYDRLSMYVETATKSRKFSAYVDTTYLSVDPNVGDRHAAFSDMLIGTKSLLFDCELFQIAFQLENTVPIGNLAFGTSKGIYAIEPSILYSVKLLEDLFYEGQLSEWIGFGSATAGGVFHHHHSFNKVIWKLNPDVLLINTYELEGWAFQSGQFTTADNTLQSASGGRYYSIGTGLRMWIGDIVDCGVGVQFGLTDPSWAAQLYRFEGRLTY</sequence>
<evidence type="ECO:0000313" key="2">
    <source>
        <dbReference type="EMBL" id="QDU63417.1"/>
    </source>
</evidence>
<feature type="region of interest" description="Disordered" evidence="1">
    <location>
        <begin position="243"/>
        <end position="266"/>
    </location>
</feature>
<feature type="compositionally biased region" description="Polar residues" evidence="1">
    <location>
        <begin position="253"/>
        <end position="262"/>
    </location>
</feature>
<reference evidence="2 3" key="1">
    <citation type="submission" date="2019-02" db="EMBL/GenBank/DDBJ databases">
        <title>Deep-cultivation of Planctomycetes and their phenomic and genomic characterization uncovers novel biology.</title>
        <authorList>
            <person name="Wiegand S."/>
            <person name="Jogler M."/>
            <person name="Boedeker C."/>
            <person name="Pinto D."/>
            <person name="Vollmers J."/>
            <person name="Rivas-Marin E."/>
            <person name="Kohn T."/>
            <person name="Peeters S.H."/>
            <person name="Heuer A."/>
            <person name="Rast P."/>
            <person name="Oberbeckmann S."/>
            <person name="Bunk B."/>
            <person name="Jeske O."/>
            <person name="Meyerdierks A."/>
            <person name="Storesund J.E."/>
            <person name="Kallscheuer N."/>
            <person name="Luecker S."/>
            <person name="Lage O.M."/>
            <person name="Pohl T."/>
            <person name="Merkel B.J."/>
            <person name="Hornburger P."/>
            <person name="Mueller R.-W."/>
            <person name="Bruemmer F."/>
            <person name="Labrenz M."/>
            <person name="Spormann A.M."/>
            <person name="Op den Camp H."/>
            <person name="Overmann J."/>
            <person name="Amann R."/>
            <person name="Jetten M.S.M."/>
            <person name="Mascher T."/>
            <person name="Medema M.H."/>
            <person name="Devos D.P."/>
            <person name="Kaster A.-K."/>
            <person name="Ovreas L."/>
            <person name="Rohde M."/>
            <person name="Galperin M.Y."/>
            <person name="Jogler C."/>
        </authorList>
    </citation>
    <scope>NUCLEOTIDE SEQUENCE [LARGE SCALE GENOMIC DNA]</scope>
    <source>
        <strain evidence="2 3">Pan216</strain>
    </source>
</reference>
<accession>A0A518B8Z6</accession>
<keyword evidence="3" id="KW-1185">Reference proteome</keyword>
<proteinExistence type="predicted"/>
<evidence type="ECO:0000256" key="1">
    <source>
        <dbReference type="SAM" id="MobiDB-lite"/>
    </source>
</evidence>
<feature type="compositionally biased region" description="Polar residues" evidence="1">
    <location>
        <begin position="425"/>
        <end position="441"/>
    </location>
</feature>
<feature type="region of interest" description="Disordered" evidence="1">
    <location>
        <begin position="177"/>
        <end position="221"/>
    </location>
</feature>
<feature type="compositionally biased region" description="Basic and acidic residues" evidence="1">
    <location>
        <begin position="442"/>
        <end position="454"/>
    </location>
</feature>
<feature type="compositionally biased region" description="Acidic residues" evidence="1">
    <location>
        <begin position="202"/>
        <end position="212"/>
    </location>
</feature>
<dbReference type="AlphaFoldDB" id="A0A518B8Z6"/>
<evidence type="ECO:0000313" key="3">
    <source>
        <dbReference type="Proteomes" id="UP000317093"/>
    </source>
</evidence>
<dbReference type="EMBL" id="CP036279">
    <property type="protein sequence ID" value="QDU63417.1"/>
    <property type="molecule type" value="Genomic_DNA"/>
</dbReference>
<feature type="region of interest" description="Disordered" evidence="1">
    <location>
        <begin position="416"/>
        <end position="459"/>
    </location>
</feature>
<protein>
    <submittedName>
        <fullName evidence="2">Uncharacterized protein</fullName>
    </submittedName>
</protein>
<feature type="compositionally biased region" description="Polar residues" evidence="1">
    <location>
        <begin position="98"/>
        <end position="109"/>
    </location>
</feature>
<feature type="compositionally biased region" description="Low complexity" evidence="1">
    <location>
        <begin position="342"/>
        <end position="355"/>
    </location>
</feature>
<feature type="region of interest" description="Disordered" evidence="1">
    <location>
        <begin position="91"/>
        <end position="130"/>
    </location>
</feature>
<feature type="region of interest" description="Disordered" evidence="1">
    <location>
        <begin position="280"/>
        <end position="386"/>
    </location>
</feature>
<dbReference type="RefSeq" id="WP_145260876.1">
    <property type="nucleotide sequence ID" value="NZ_CP036279.1"/>
</dbReference>
<dbReference type="KEGG" id="knv:Pan216_42970"/>
<feature type="compositionally biased region" description="Basic and acidic residues" evidence="1">
    <location>
        <begin position="314"/>
        <end position="323"/>
    </location>
</feature>
<name>A0A518B8Z6_9BACT</name>
<gene>
    <name evidence="2" type="ORF">Pan216_42970</name>
</gene>